<dbReference type="OrthoDB" id="5291012at2"/>
<keyword evidence="1" id="KW-0732">Signal</keyword>
<dbReference type="AlphaFoldDB" id="A0A3M8RU59"/>
<dbReference type="EMBL" id="RIZI01000101">
    <property type="protein sequence ID" value="RNF70724.1"/>
    <property type="molecule type" value="Genomic_DNA"/>
</dbReference>
<evidence type="ECO:0000313" key="2">
    <source>
        <dbReference type="EMBL" id="RNF70724.1"/>
    </source>
</evidence>
<organism evidence="2">
    <name type="scientific">Acidithiobacillus sulfuriphilus</name>
    <dbReference type="NCBI Taxonomy" id="1867749"/>
    <lineage>
        <taxon>Bacteria</taxon>
        <taxon>Pseudomonadati</taxon>
        <taxon>Pseudomonadota</taxon>
        <taxon>Acidithiobacillia</taxon>
        <taxon>Acidithiobacillales</taxon>
        <taxon>Acidithiobacillaceae</taxon>
        <taxon>Acidithiobacillus</taxon>
    </lineage>
</organism>
<accession>A0A3M8RU59</accession>
<dbReference type="InterPro" id="IPR023614">
    <property type="entry name" value="Porin_dom_sf"/>
</dbReference>
<name>A0A3M8RU59_9PROT</name>
<gene>
    <name evidence="2" type="ORF">EC580_01790</name>
</gene>
<dbReference type="Gene3D" id="2.40.160.10">
    <property type="entry name" value="Porin"/>
    <property type="match status" value="1"/>
</dbReference>
<comment type="caution">
    <text evidence="2">The sequence shown here is derived from an EMBL/GenBank/DDBJ whole genome shotgun (WGS) entry which is preliminary data.</text>
</comment>
<sequence>MKNHMLVLISVAVALAPVIALASTGPTVFGYAQVTGSEQFGTGGAEIPLAFNGEPIPGANYYADGIIVGMHRIRLGFKGEAVPGVNIFFQYKWDGAWTSSGIGADFGSSGVQDAYFNLRIFPEVQMQVGKFVVPIGFERQELGNKLLFIQRSMNQSLDANRSVGIMFHGTNVMDSDVYYKIGVFDNYSSDPHNAFNGVGVALPTGSGQTTVGGILSNGSGHYILAGMLGYTASFLNVELSVARADANQAYPYFAQSIDAWNVGAKGDLEGLEYMAEYSHVSSYQGIEGLGAQDWYVALAANLHQMTLTPDWLDIEPTLRIERFQWTGTNDLGSGLNNYTIGVNYSVDPNNPYAARVQLNYVVPTGASRYREDYTMFRAGASTYNPVPDNAYIYNTAVLQMQVAF</sequence>
<protein>
    <submittedName>
        <fullName evidence="2">Porin</fullName>
    </submittedName>
</protein>
<feature type="signal peptide" evidence="1">
    <location>
        <begin position="1"/>
        <end position="22"/>
    </location>
</feature>
<reference evidence="2" key="1">
    <citation type="submission" date="2018-10" db="EMBL/GenBank/DDBJ databases">
        <title>Acidithiobacillus sulfuriphilus sp. nov.: an extremely acidophilic sulfur-oxidizing chemolithotroph isolated from a neutral pH environment.</title>
        <authorList>
            <person name="Falagan C."/>
            <person name="Moya-Beltran A."/>
            <person name="Quatrini R."/>
            <person name="Johnson D.B."/>
        </authorList>
    </citation>
    <scope>NUCLEOTIDE SEQUENCE [LARGE SCALE GENOMIC DNA]</scope>
    <source>
        <strain evidence="2">CJ-2</strain>
    </source>
</reference>
<dbReference type="SUPFAM" id="SSF56935">
    <property type="entry name" value="Porins"/>
    <property type="match status" value="1"/>
</dbReference>
<evidence type="ECO:0000256" key="1">
    <source>
        <dbReference type="SAM" id="SignalP"/>
    </source>
</evidence>
<dbReference type="InterPro" id="IPR010870">
    <property type="entry name" value="Porin_O/P"/>
</dbReference>
<proteinExistence type="predicted"/>
<dbReference type="RefSeq" id="WP_123101654.1">
    <property type="nucleotide sequence ID" value="NZ_CP127527.1"/>
</dbReference>
<dbReference type="Pfam" id="PF07396">
    <property type="entry name" value="Porin_O_P"/>
    <property type="match status" value="1"/>
</dbReference>
<feature type="chain" id="PRO_5018247134" evidence="1">
    <location>
        <begin position="23"/>
        <end position="404"/>
    </location>
</feature>